<evidence type="ECO:0000259" key="5">
    <source>
        <dbReference type="Pfam" id="PF13579"/>
    </source>
</evidence>
<dbReference type="InterPro" id="IPR003362">
    <property type="entry name" value="Bact_transf"/>
</dbReference>
<dbReference type="CDD" id="cd03808">
    <property type="entry name" value="GT4_CapM-like"/>
    <property type="match status" value="1"/>
</dbReference>
<name>A0A6C0P785_9BACL</name>
<evidence type="ECO:0000259" key="4">
    <source>
        <dbReference type="Pfam" id="PF02397"/>
    </source>
</evidence>
<comment type="similarity">
    <text evidence="1">Belongs to the bacterial sugar transferase family.</text>
</comment>
<keyword evidence="7" id="KW-1185">Reference proteome</keyword>
<feature type="domain" description="Glycosyltransferase subfamily 4-like N-terminal" evidence="5">
    <location>
        <begin position="22"/>
        <end position="157"/>
    </location>
</feature>
<dbReference type="Pfam" id="PF13579">
    <property type="entry name" value="Glyco_trans_4_4"/>
    <property type="match status" value="1"/>
</dbReference>
<protein>
    <submittedName>
        <fullName evidence="6">Glycosyltransferase</fullName>
    </submittedName>
</protein>
<dbReference type="AlphaFoldDB" id="A0A6C0P785"/>
<evidence type="ECO:0000259" key="3">
    <source>
        <dbReference type="Pfam" id="PF00534"/>
    </source>
</evidence>
<sequence length="602" mass="67454">MRKVAHICTSGISYKILGDKLALLQQSGCEVTFISAGDHLDESIRGAYPFQWRDVPMSRTIRPLQDLASIWKLRKLLRRERYDIVHTHTAKAGLIGRVAARLAGVPIVLHTSHGLPFYEGQSKGAYTIYKSLERMAARFCDALASQNEEDARSLRTLAPWQPVYCEGNGVDLDKLDRLSAGALEQLRPLDLKQAYGIRADVPMLLMAARFELVKDHGLLLDALVSLKRRNALGWVTVLAGQGPLESSIRRRIEAEGLSEDVVLIGHQSDLMPWLLMADAVTLTSEKEGIPRSLMEAMALGKPIVATDVLGTRELVVCERSGHAEATGELVPYRDEERLADALDRMMSGKERRARLGAEGRRRVERQFTEAKVVSRLLAMYDEIEHRKRRTASWGSRLQRVAKRGIDIAVSLTLLALLSPVILLTALAVRSKLGSPVLFRQERPGRFGNPFHVRKFRTMTDAKDRHGNLLSDEVRLTSFGKLLRKLSLDELPQLLNVLAGDMSLIGPRPLLMEYLPLYTKDQARRHDVRPGITGLAQVNGRNALSWEEKFRMDVWYVEHYSLLLDVRIGMKTVSKVLQSEGIQQEGHVTTSKFAGSRSSKEAL</sequence>
<dbReference type="InterPro" id="IPR028098">
    <property type="entry name" value="Glyco_trans_4-like_N"/>
</dbReference>
<evidence type="ECO:0000313" key="6">
    <source>
        <dbReference type="EMBL" id="QHW34319.1"/>
    </source>
</evidence>
<evidence type="ECO:0000256" key="1">
    <source>
        <dbReference type="ARBA" id="ARBA00006464"/>
    </source>
</evidence>
<proteinExistence type="inferred from homology"/>
<reference evidence="6 7" key="1">
    <citation type="submission" date="2020-02" db="EMBL/GenBank/DDBJ databases">
        <title>Paenibacillus sp. nov., isolated from rhizosphere soil of tomato.</title>
        <authorList>
            <person name="Weon H.-Y."/>
            <person name="Lee S.A."/>
        </authorList>
    </citation>
    <scope>NUCLEOTIDE SEQUENCE [LARGE SCALE GENOMIC DNA]</scope>
    <source>
        <strain evidence="6 7">14171R-81</strain>
    </source>
</reference>
<dbReference type="Gene3D" id="3.40.50.2000">
    <property type="entry name" value="Glycogen Phosphorylase B"/>
    <property type="match status" value="2"/>
</dbReference>
<keyword evidence="6" id="KW-0808">Transferase</keyword>
<dbReference type="EMBL" id="CP048286">
    <property type="protein sequence ID" value="QHW34319.1"/>
    <property type="molecule type" value="Genomic_DNA"/>
</dbReference>
<dbReference type="GO" id="GO:0016780">
    <property type="term" value="F:phosphotransferase activity, for other substituted phosphate groups"/>
    <property type="evidence" value="ECO:0007669"/>
    <property type="project" value="TreeGrafter"/>
</dbReference>
<dbReference type="Proteomes" id="UP000479114">
    <property type="component" value="Chromosome"/>
</dbReference>
<gene>
    <name evidence="6" type="ORF">GZH47_28340</name>
</gene>
<feature type="domain" description="Glycosyl transferase family 1" evidence="3">
    <location>
        <begin position="192"/>
        <end position="362"/>
    </location>
</feature>
<keyword evidence="2" id="KW-0472">Membrane</keyword>
<evidence type="ECO:0000313" key="7">
    <source>
        <dbReference type="Proteomes" id="UP000479114"/>
    </source>
</evidence>
<dbReference type="InterPro" id="IPR001296">
    <property type="entry name" value="Glyco_trans_1"/>
</dbReference>
<evidence type="ECO:0000256" key="2">
    <source>
        <dbReference type="SAM" id="Phobius"/>
    </source>
</evidence>
<dbReference type="PANTHER" id="PTHR30576">
    <property type="entry name" value="COLANIC BIOSYNTHESIS UDP-GLUCOSE LIPID CARRIER TRANSFERASE"/>
    <property type="match status" value="1"/>
</dbReference>
<organism evidence="6 7">
    <name type="scientific">Paenibacillus rhizovicinus</name>
    <dbReference type="NCBI Taxonomy" id="2704463"/>
    <lineage>
        <taxon>Bacteria</taxon>
        <taxon>Bacillati</taxon>
        <taxon>Bacillota</taxon>
        <taxon>Bacilli</taxon>
        <taxon>Bacillales</taxon>
        <taxon>Paenibacillaceae</taxon>
        <taxon>Paenibacillus</taxon>
    </lineage>
</organism>
<keyword evidence="2" id="KW-0812">Transmembrane</keyword>
<feature type="domain" description="Bacterial sugar transferase" evidence="4">
    <location>
        <begin position="402"/>
        <end position="577"/>
    </location>
</feature>
<dbReference type="SUPFAM" id="SSF53756">
    <property type="entry name" value="UDP-Glycosyltransferase/glycogen phosphorylase"/>
    <property type="match status" value="1"/>
</dbReference>
<accession>A0A6C0P785</accession>
<dbReference type="Pfam" id="PF02397">
    <property type="entry name" value="Bac_transf"/>
    <property type="match status" value="1"/>
</dbReference>
<keyword evidence="2" id="KW-1133">Transmembrane helix</keyword>
<dbReference type="KEGG" id="prz:GZH47_28340"/>
<dbReference type="PANTHER" id="PTHR30576:SF8">
    <property type="entry name" value="UNDECAPRENYL-PHOSPHATE GALACTOSE PHOSPHOTRANSFERASE"/>
    <property type="match status" value="1"/>
</dbReference>
<dbReference type="GO" id="GO:0016757">
    <property type="term" value="F:glycosyltransferase activity"/>
    <property type="evidence" value="ECO:0007669"/>
    <property type="project" value="InterPro"/>
</dbReference>
<dbReference type="Pfam" id="PF00534">
    <property type="entry name" value="Glycos_transf_1"/>
    <property type="match status" value="1"/>
</dbReference>
<feature type="transmembrane region" description="Helical" evidence="2">
    <location>
        <begin position="407"/>
        <end position="428"/>
    </location>
</feature>